<dbReference type="EMBL" id="KV441549">
    <property type="protein sequence ID" value="OAG09420.1"/>
    <property type="molecule type" value="Genomic_DNA"/>
</dbReference>
<evidence type="ECO:0008006" key="3">
    <source>
        <dbReference type="Google" id="ProtNLM"/>
    </source>
</evidence>
<dbReference type="PANTHER" id="PTHR43036">
    <property type="entry name" value="OSJNBB0011N17.9 PROTEIN"/>
    <property type="match status" value="1"/>
</dbReference>
<dbReference type="InParanoid" id="A0A177CRA6"/>
<proteinExistence type="predicted"/>
<dbReference type="GeneID" id="28759615"/>
<organism evidence="1 2">
    <name type="scientific">Paraphaeosphaeria sporulosa</name>
    <dbReference type="NCBI Taxonomy" id="1460663"/>
    <lineage>
        <taxon>Eukaryota</taxon>
        <taxon>Fungi</taxon>
        <taxon>Dikarya</taxon>
        <taxon>Ascomycota</taxon>
        <taxon>Pezizomycotina</taxon>
        <taxon>Dothideomycetes</taxon>
        <taxon>Pleosporomycetidae</taxon>
        <taxon>Pleosporales</taxon>
        <taxon>Massarineae</taxon>
        <taxon>Didymosphaeriaceae</taxon>
        <taxon>Paraphaeosphaeria</taxon>
    </lineage>
</organism>
<keyword evidence="2" id="KW-1185">Reference proteome</keyword>
<dbReference type="OrthoDB" id="2013972at2759"/>
<evidence type="ECO:0000313" key="1">
    <source>
        <dbReference type="EMBL" id="OAG09420.1"/>
    </source>
</evidence>
<accession>A0A177CRA6</accession>
<reference evidence="1 2" key="1">
    <citation type="submission" date="2016-05" db="EMBL/GenBank/DDBJ databases">
        <title>Comparative analysis of secretome profiles of manganese(II)-oxidizing ascomycete fungi.</title>
        <authorList>
            <consortium name="DOE Joint Genome Institute"/>
            <person name="Zeiner C.A."/>
            <person name="Purvine S.O."/>
            <person name="Zink E.M."/>
            <person name="Wu S."/>
            <person name="Pasa-Tolic L."/>
            <person name="Chaput D.L."/>
            <person name="Haridas S."/>
            <person name="Grigoriev I.V."/>
            <person name="Santelli C.M."/>
            <person name="Hansel C.M."/>
        </authorList>
    </citation>
    <scope>NUCLEOTIDE SEQUENCE [LARGE SCALE GENOMIC DNA]</scope>
    <source>
        <strain evidence="1 2">AP3s5-JAC2a</strain>
    </source>
</reference>
<name>A0A177CRA6_9PLEO</name>
<dbReference type="AlphaFoldDB" id="A0A177CRA6"/>
<sequence length="286" mass="32715">MVQHGIPSPPSTDPALFPPVRKWVPQHQSWPYAPKDFLRLDETDDGDFYNQPRYVAHIDEQAIERLTKYFGTVLPRNGSVLDFCTSWHSWYPDAYVEAVKSNELEVYGIGMSRPELDRNSLFKNHPARSFVADLNETPDVRAHLSKGGAEPPQLRAATCTVSIDYLVKPVEVLRSLRECTVEGAKVHLVISNRCFPTKAVRIWLELDTEERLQLVGNYLHFAGWKDIEIIDLCARDEEGKRLTDENGRMLQGQGMLGFLRLRHMDPLWVVRGTKERNAESRCDAVN</sequence>
<dbReference type="Proteomes" id="UP000077069">
    <property type="component" value="Unassembled WGS sequence"/>
</dbReference>
<dbReference type="PANTHER" id="PTHR43036:SF2">
    <property type="entry name" value="OS04G0481300 PROTEIN"/>
    <property type="match status" value="1"/>
</dbReference>
<gene>
    <name evidence="1" type="ORF">CC84DRAFT_1137070</name>
</gene>
<evidence type="ECO:0000313" key="2">
    <source>
        <dbReference type="Proteomes" id="UP000077069"/>
    </source>
</evidence>
<dbReference type="RefSeq" id="XP_018039785.1">
    <property type="nucleotide sequence ID" value="XM_018176129.1"/>
</dbReference>
<protein>
    <recommendedName>
        <fullName evidence="3">Methyltransferase domain-containing protein</fullName>
    </recommendedName>
</protein>